<evidence type="ECO:0000313" key="9">
    <source>
        <dbReference type="Proteomes" id="UP000184465"/>
    </source>
</evidence>
<dbReference type="GO" id="GO:0005436">
    <property type="term" value="F:sodium:phosphate symporter activity"/>
    <property type="evidence" value="ECO:0007669"/>
    <property type="project" value="InterPro"/>
</dbReference>
<feature type="transmembrane region" description="Helical" evidence="6">
    <location>
        <begin position="247"/>
        <end position="266"/>
    </location>
</feature>
<organism evidence="8 9">
    <name type="scientific">Paramaledivibacter caminithermalis (strain DSM 15212 / CIP 107654 / DViRD3)</name>
    <name type="common">Clostridium caminithermale</name>
    <dbReference type="NCBI Taxonomy" id="1121301"/>
    <lineage>
        <taxon>Bacteria</taxon>
        <taxon>Bacillati</taxon>
        <taxon>Bacillota</taxon>
        <taxon>Clostridia</taxon>
        <taxon>Peptostreptococcales</taxon>
        <taxon>Caminicellaceae</taxon>
        <taxon>Paramaledivibacter</taxon>
    </lineage>
</organism>
<evidence type="ECO:0000256" key="3">
    <source>
        <dbReference type="ARBA" id="ARBA00022692"/>
    </source>
</evidence>
<dbReference type="InterPro" id="IPR003841">
    <property type="entry name" value="Na/Pi_transpt"/>
</dbReference>
<reference evidence="8 9" key="1">
    <citation type="submission" date="2016-11" db="EMBL/GenBank/DDBJ databases">
        <authorList>
            <person name="Jaros S."/>
            <person name="Januszkiewicz K."/>
            <person name="Wedrychowicz H."/>
        </authorList>
    </citation>
    <scope>NUCLEOTIDE SEQUENCE [LARGE SCALE GENOMIC DNA]</scope>
    <source>
        <strain evidence="8 9">DSM 15212</strain>
    </source>
</reference>
<feature type="transmembrane region" description="Helical" evidence="6">
    <location>
        <begin position="104"/>
        <end position="121"/>
    </location>
</feature>
<keyword evidence="9" id="KW-1185">Reference proteome</keyword>
<dbReference type="Pfam" id="PF01895">
    <property type="entry name" value="PhoU"/>
    <property type="match status" value="2"/>
</dbReference>
<comment type="subcellular location">
    <subcellularLocation>
        <location evidence="1">Cell membrane</location>
        <topology evidence="1">Multi-pass membrane protein</topology>
    </subcellularLocation>
</comment>
<gene>
    <name evidence="8" type="ORF">SAMN02745912_01275</name>
</gene>
<dbReference type="NCBIfam" id="NF037997">
    <property type="entry name" value="Na_Pi_symport"/>
    <property type="match status" value="1"/>
</dbReference>
<dbReference type="InterPro" id="IPR038078">
    <property type="entry name" value="PhoU-like_sf"/>
</dbReference>
<evidence type="ECO:0000259" key="7">
    <source>
        <dbReference type="Pfam" id="PF01895"/>
    </source>
</evidence>
<dbReference type="EMBL" id="FRAG01000011">
    <property type="protein sequence ID" value="SHJ83828.1"/>
    <property type="molecule type" value="Genomic_DNA"/>
</dbReference>
<feature type="domain" description="PhoU" evidence="7">
    <location>
        <begin position="451"/>
        <end position="533"/>
    </location>
</feature>
<feature type="transmembrane region" description="Helical" evidence="6">
    <location>
        <begin position="214"/>
        <end position="235"/>
    </location>
</feature>
<dbReference type="Gene3D" id="1.20.58.220">
    <property type="entry name" value="Phosphate transport system protein phou homolog 2, domain 2"/>
    <property type="match status" value="1"/>
</dbReference>
<dbReference type="SUPFAM" id="SSF109755">
    <property type="entry name" value="PhoU-like"/>
    <property type="match status" value="1"/>
</dbReference>
<feature type="transmembrane region" description="Helical" evidence="6">
    <location>
        <begin position="45"/>
        <end position="73"/>
    </location>
</feature>
<keyword evidence="5 6" id="KW-0472">Membrane</keyword>
<dbReference type="AlphaFoldDB" id="A0A1M6MK35"/>
<dbReference type="InterPro" id="IPR004633">
    <property type="entry name" value="NaPi_cotrn-rel/YqeW-like"/>
</dbReference>
<dbReference type="PANTHER" id="PTHR10010">
    <property type="entry name" value="SOLUTE CARRIER FAMILY 34 SODIUM PHOSPHATE , MEMBER 2-RELATED"/>
    <property type="match status" value="1"/>
</dbReference>
<feature type="transmembrane region" description="Helical" evidence="6">
    <location>
        <begin position="6"/>
        <end position="25"/>
    </location>
</feature>
<dbReference type="InterPro" id="IPR026022">
    <property type="entry name" value="PhoU_dom"/>
</dbReference>
<evidence type="ECO:0000256" key="1">
    <source>
        <dbReference type="ARBA" id="ARBA00004651"/>
    </source>
</evidence>
<evidence type="ECO:0000313" key="8">
    <source>
        <dbReference type="EMBL" id="SHJ83828.1"/>
    </source>
</evidence>
<accession>A0A1M6MK35</accession>
<keyword evidence="4 6" id="KW-1133">Transmembrane helix</keyword>
<evidence type="ECO:0000256" key="5">
    <source>
        <dbReference type="ARBA" id="ARBA00023136"/>
    </source>
</evidence>
<dbReference type="GO" id="GO:0005886">
    <property type="term" value="C:plasma membrane"/>
    <property type="evidence" value="ECO:0007669"/>
    <property type="project" value="UniProtKB-SubCell"/>
</dbReference>
<dbReference type="RefSeq" id="WP_073148089.1">
    <property type="nucleotide sequence ID" value="NZ_FRAG01000011.1"/>
</dbReference>
<dbReference type="Proteomes" id="UP000184465">
    <property type="component" value="Unassembled WGS sequence"/>
</dbReference>
<feature type="domain" description="PhoU" evidence="7">
    <location>
        <begin position="346"/>
        <end position="431"/>
    </location>
</feature>
<dbReference type="PANTHER" id="PTHR10010:SF46">
    <property type="entry name" value="SODIUM-DEPENDENT PHOSPHATE TRANSPORT PROTEIN 2B"/>
    <property type="match status" value="1"/>
</dbReference>
<evidence type="ECO:0000256" key="2">
    <source>
        <dbReference type="ARBA" id="ARBA00022475"/>
    </source>
</evidence>
<name>A0A1M6MK35_PARC5</name>
<proteinExistence type="predicted"/>
<dbReference type="GO" id="GO:0044341">
    <property type="term" value="P:sodium-dependent phosphate transport"/>
    <property type="evidence" value="ECO:0007669"/>
    <property type="project" value="InterPro"/>
</dbReference>
<evidence type="ECO:0000256" key="6">
    <source>
        <dbReference type="SAM" id="Phobius"/>
    </source>
</evidence>
<protein>
    <submittedName>
        <fullName evidence="8">Phosphate:Na+ symporter</fullName>
    </submittedName>
</protein>
<sequence length="541" mass="59013">MAIAFGLIGGLGLFLYGMNIMASGLEKSAGDKLKRFIEILTSNRIMAVIVGALVTMIVQSSSATTVMVVGFVNAGVMKLTQAVGVIMGANIGTTITAQLVSINLTQLAPISVGIGVGIWLFSSNRKIRTFAEIIIGFGILFLGMDMMKHAVKPLEHYEGFTNLLASFGYDNIFDKALAIFTGFGITAILQSSSATTGILIALASQGLLPIESAFPVLLGTNIGTCVTAMISSVGASKTAKRAALVHLLFNVIGTVLFIIFLAKPTLWAVTQMSSIPERQLANAHTFFNIANTVLLLPFASLLVYVVNKVIPYDSNEEKEIQGIKYIDDRILETPSIAIGQVIKEVLHMGNVALQSYNSAIEGFFEKDEKLAMETFRVEKIVNEMEKEIASYLLKVSNTDISGQQREIIEGLFNTINDIERVGDHADNLAELAVYRIENKLKFSDEALEELKLMHQRVVKSYKEALTALKTGNTKTAQRVIEREGEIDHMEKTLRANHIGRLNKQQCVPASGVIFLDIISNLERIADHSSNIALAVMDYSKK</sequence>
<keyword evidence="2" id="KW-1003">Cell membrane</keyword>
<evidence type="ECO:0000256" key="4">
    <source>
        <dbReference type="ARBA" id="ARBA00022989"/>
    </source>
</evidence>
<keyword evidence="3 6" id="KW-0812">Transmembrane</keyword>
<dbReference type="OrthoDB" id="9763003at2"/>
<feature type="transmembrane region" description="Helical" evidence="6">
    <location>
        <begin position="286"/>
        <end position="306"/>
    </location>
</feature>
<dbReference type="NCBIfam" id="TIGR00704">
    <property type="entry name" value="NaPi_cotrn_rel"/>
    <property type="match status" value="1"/>
</dbReference>
<dbReference type="STRING" id="1121301.SAMN02745912_01275"/>
<dbReference type="Pfam" id="PF02690">
    <property type="entry name" value="Na_Pi_cotrans"/>
    <property type="match status" value="2"/>
</dbReference>
<feature type="transmembrane region" description="Helical" evidence="6">
    <location>
        <begin position="176"/>
        <end position="202"/>
    </location>
</feature>